<keyword evidence="2" id="KW-1133">Transmembrane helix</keyword>
<dbReference type="Proteomes" id="UP000429484">
    <property type="component" value="Unassembled WGS sequence"/>
</dbReference>
<protein>
    <submittedName>
        <fullName evidence="3">Uncharacterized protein</fullName>
    </submittedName>
</protein>
<feature type="compositionally biased region" description="Polar residues" evidence="1">
    <location>
        <begin position="54"/>
        <end position="69"/>
    </location>
</feature>
<organism evidence="3 4">
    <name type="scientific">Rhizobium meliloti</name>
    <name type="common">Ensifer meliloti</name>
    <name type="synonym">Sinorhizobium meliloti</name>
    <dbReference type="NCBI Taxonomy" id="382"/>
    <lineage>
        <taxon>Bacteria</taxon>
        <taxon>Pseudomonadati</taxon>
        <taxon>Pseudomonadota</taxon>
        <taxon>Alphaproteobacteria</taxon>
        <taxon>Hyphomicrobiales</taxon>
        <taxon>Rhizobiaceae</taxon>
        <taxon>Sinorhizobium/Ensifer group</taxon>
        <taxon>Sinorhizobium</taxon>
    </lineage>
</organism>
<reference evidence="3 4" key="1">
    <citation type="journal article" date="2013" name="Genome Biol.">
        <title>Comparative genomics of the core and accessory genomes of 48 Sinorhizobium strains comprising five genospecies.</title>
        <authorList>
            <person name="Sugawara M."/>
            <person name="Epstein B."/>
            <person name="Badgley B.D."/>
            <person name="Unno T."/>
            <person name="Xu L."/>
            <person name="Reese J."/>
            <person name="Gyaneshwar P."/>
            <person name="Denny R."/>
            <person name="Mudge J."/>
            <person name="Bharti A.K."/>
            <person name="Farmer A.D."/>
            <person name="May G.D."/>
            <person name="Woodward J.E."/>
            <person name="Medigue C."/>
            <person name="Vallenet D."/>
            <person name="Lajus A."/>
            <person name="Rouy Z."/>
            <person name="Martinez-Vaz B."/>
            <person name="Tiffin P."/>
            <person name="Young N.D."/>
            <person name="Sadowsky M.J."/>
        </authorList>
    </citation>
    <scope>NUCLEOTIDE SEQUENCE [LARGE SCALE GENOMIC DNA]</scope>
    <source>
        <strain evidence="3 4">N6B1</strain>
    </source>
</reference>
<sequence>MADKYFRFVAPLGCWNEGFVMIGVYAPILPLLLRVITAATRSALEEHESRLGDRQSSLSTSPTIPMSPK</sequence>
<keyword evidence="2" id="KW-0812">Transmembrane</keyword>
<dbReference type="AlphaFoldDB" id="A0AAW9TKQ3"/>
<name>A0AAW9TKQ3_RHIML</name>
<keyword evidence="2" id="KW-0472">Membrane</keyword>
<comment type="caution">
    <text evidence="3">The sequence shown here is derived from an EMBL/GenBank/DDBJ whole genome shotgun (WGS) entry which is preliminary data.</text>
</comment>
<evidence type="ECO:0000256" key="2">
    <source>
        <dbReference type="SAM" id="Phobius"/>
    </source>
</evidence>
<accession>A0AAW9TKQ3</accession>
<evidence type="ECO:0000313" key="4">
    <source>
        <dbReference type="Proteomes" id="UP000429484"/>
    </source>
</evidence>
<dbReference type="EMBL" id="WISR01000059">
    <property type="protein sequence ID" value="MQW32358.1"/>
    <property type="molecule type" value="Genomic_DNA"/>
</dbReference>
<gene>
    <name evidence="3" type="ORF">GHK53_05890</name>
</gene>
<feature type="transmembrane region" description="Helical" evidence="2">
    <location>
        <begin position="20"/>
        <end position="40"/>
    </location>
</feature>
<proteinExistence type="predicted"/>
<evidence type="ECO:0000313" key="3">
    <source>
        <dbReference type="EMBL" id="MQW32358.1"/>
    </source>
</evidence>
<feature type="region of interest" description="Disordered" evidence="1">
    <location>
        <begin position="46"/>
        <end position="69"/>
    </location>
</feature>
<evidence type="ECO:0000256" key="1">
    <source>
        <dbReference type="SAM" id="MobiDB-lite"/>
    </source>
</evidence>